<accession>A0A3S5FGM5</accession>
<evidence type="ECO:0000256" key="1">
    <source>
        <dbReference type="SAM" id="MobiDB-lite"/>
    </source>
</evidence>
<organism evidence="2 3">
    <name type="scientific">Protopolystoma xenopodis</name>
    <dbReference type="NCBI Taxonomy" id="117903"/>
    <lineage>
        <taxon>Eukaryota</taxon>
        <taxon>Metazoa</taxon>
        <taxon>Spiralia</taxon>
        <taxon>Lophotrochozoa</taxon>
        <taxon>Platyhelminthes</taxon>
        <taxon>Monogenea</taxon>
        <taxon>Polyopisthocotylea</taxon>
        <taxon>Polystomatidea</taxon>
        <taxon>Polystomatidae</taxon>
        <taxon>Protopolystoma</taxon>
    </lineage>
</organism>
<keyword evidence="3" id="KW-1185">Reference proteome</keyword>
<dbReference type="Proteomes" id="UP000784294">
    <property type="component" value="Unassembled WGS sequence"/>
</dbReference>
<reference evidence="2" key="1">
    <citation type="submission" date="2018-11" db="EMBL/GenBank/DDBJ databases">
        <authorList>
            <consortium name="Pathogen Informatics"/>
        </authorList>
    </citation>
    <scope>NUCLEOTIDE SEQUENCE</scope>
</reference>
<feature type="compositionally biased region" description="Polar residues" evidence="1">
    <location>
        <begin position="76"/>
        <end position="86"/>
    </location>
</feature>
<gene>
    <name evidence="2" type="ORF">PXEA_LOCUS32603</name>
</gene>
<dbReference type="EMBL" id="CAAALY010260308">
    <property type="protein sequence ID" value="VEL39163.1"/>
    <property type="molecule type" value="Genomic_DNA"/>
</dbReference>
<sequence length="106" mass="11939">MKAVLESYPTPPIAVARQAIAQHVIVSTEGLITECNDNKYPQSRSGDCKEWSTPTYSLKKCPIIAYSRNFPSEAIRSTSGRQTAQEQMDEKWAQNDRDYTVLQEAV</sequence>
<evidence type="ECO:0000313" key="2">
    <source>
        <dbReference type="EMBL" id="VEL39163.1"/>
    </source>
</evidence>
<name>A0A3S5FGM5_9PLAT</name>
<proteinExistence type="predicted"/>
<evidence type="ECO:0000313" key="3">
    <source>
        <dbReference type="Proteomes" id="UP000784294"/>
    </source>
</evidence>
<comment type="caution">
    <text evidence="2">The sequence shown here is derived from an EMBL/GenBank/DDBJ whole genome shotgun (WGS) entry which is preliminary data.</text>
</comment>
<protein>
    <submittedName>
        <fullName evidence="2">Uncharacterized protein</fullName>
    </submittedName>
</protein>
<dbReference type="AlphaFoldDB" id="A0A3S5FGM5"/>
<feature type="region of interest" description="Disordered" evidence="1">
    <location>
        <begin position="76"/>
        <end position="96"/>
    </location>
</feature>